<dbReference type="Pfam" id="PF00582">
    <property type="entry name" value="Usp"/>
    <property type="match status" value="1"/>
</dbReference>
<protein>
    <recommendedName>
        <fullName evidence="2">UspA domain-containing protein</fullName>
    </recommendedName>
</protein>
<dbReference type="AlphaFoldDB" id="A0A068SA16"/>
<dbReference type="PRINTS" id="PR01438">
    <property type="entry name" value="UNVRSLSTRESS"/>
</dbReference>
<sequence>MATSIDDKRRVAIAYDGSDDAQKLFEWSLKNIVRGDTDHVILLSAVQPGDKAAGSSFMPTSPGKIKSPHDLPSDSTTRTRLEGLSERLRTMGISSEAHVLTGDAKALIPRYTQNNQVELLIVGSRGLGTVKSVFLGSVSDRCIHECPCPVLVVRNATI</sequence>
<dbReference type="InterPro" id="IPR014729">
    <property type="entry name" value="Rossmann-like_a/b/a_fold"/>
</dbReference>
<proteinExistence type="predicted"/>
<evidence type="ECO:0000313" key="3">
    <source>
        <dbReference type="EMBL" id="CDH58677.1"/>
    </source>
</evidence>
<dbReference type="PANTHER" id="PTHR31964:SF113">
    <property type="entry name" value="USPA DOMAIN-CONTAINING PROTEIN"/>
    <property type="match status" value="1"/>
</dbReference>
<dbReference type="CDD" id="cd23659">
    <property type="entry name" value="USP_At3g01520-like"/>
    <property type="match status" value="1"/>
</dbReference>
<gene>
    <name evidence="3" type="ORF">LCOR_09530.1</name>
</gene>
<feature type="region of interest" description="Disordered" evidence="1">
    <location>
        <begin position="50"/>
        <end position="77"/>
    </location>
</feature>
<keyword evidence="4" id="KW-1185">Reference proteome</keyword>
<evidence type="ECO:0000313" key="4">
    <source>
        <dbReference type="Proteomes" id="UP000027586"/>
    </source>
</evidence>
<organism evidence="3 4">
    <name type="scientific">Lichtheimia corymbifera JMRC:FSU:9682</name>
    <dbReference type="NCBI Taxonomy" id="1263082"/>
    <lineage>
        <taxon>Eukaryota</taxon>
        <taxon>Fungi</taxon>
        <taxon>Fungi incertae sedis</taxon>
        <taxon>Mucoromycota</taxon>
        <taxon>Mucoromycotina</taxon>
        <taxon>Mucoromycetes</taxon>
        <taxon>Mucorales</taxon>
        <taxon>Lichtheimiaceae</taxon>
        <taxon>Lichtheimia</taxon>
    </lineage>
</organism>
<dbReference type="InterPro" id="IPR006016">
    <property type="entry name" value="UspA"/>
</dbReference>
<dbReference type="InterPro" id="IPR006015">
    <property type="entry name" value="Universal_stress_UspA"/>
</dbReference>
<evidence type="ECO:0000259" key="2">
    <source>
        <dbReference type="Pfam" id="PF00582"/>
    </source>
</evidence>
<feature type="compositionally biased region" description="Basic and acidic residues" evidence="1">
    <location>
        <begin position="67"/>
        <end position="77"/>
    </location>
</feature>
<dbReference type="VEuPathDB" id="FungiDB:LCOR_09530.1"/>
<dbReference type="Gene3D" id="3.40.50.620">
    <property type="entry name" value="HUPs"/>
    <property type="match status" value="1"/>
</dbReference>
<accession>A0A068SA16</accession>
<evidence type="ECO:0000256" key="1">
    <source>
        <dbReference type="SAM" id="MobiDB-lite"/>
    </source>
</evidence>
<dbReference type="PANTHER" id="PTHR31964">
    <property type="entry name" value="ADENINE NUCLEOTIDE ALPHA HYDROLASES-LIKE SUPERFAMILY PROTEIN"/>
    <property type="match status" value="1"/>
</dbReference>
<dbReference type="STRING" id="1263082.A0A068SA16"/>
<comment type="caution">
    <text evidence="3">The sequence shown here is derived from an EMBL/GenBank/DDBJ whole genome shotgun (WGS) entry which is preliminary data.</text>
</comment>
<dbReference type="Proteomes" id="UP000027586">
    <property type="component" value="Unassembled WGS sequence"/>
</dbReference>
<feature type="domain" description="UspA" evidence="2">
    <location>
        <begin position="9"/>
        <end position="154"/>
    </location>
</feature>
<dbReference type="SUPFAM" id="SSF52402">
    <property type="entry name" value="Adenine nucleotide alpha hydrolases-like"/>
    <property type="match status" value="1"/>
</dbReference>
<dbReference type="OrthoDB" id="843225at2759"/>
<name>A0A068SA16_9FUNG</name>
<dbReference type="EMBL" id="CBTN010000059">
    <property type="protein sequence ID" value="CDH58677.1"/>
    <property type="molecule type" value="Genomic_DNA"/>
</dbReference>
<reference evidence="3" key="1">
    <citation type="submission" date="2013-08" db="EMBL/GenBank/DDBJ databases">
        <title>Gene expansion shapes genome architecture in the human pathogen Lichtheimia corymbifera: an evolutionary genomics analysis in the ancient terrestrial Mucorales (Mucoromycotina).</title>
        <authorList>
            <person name="Schwartze V.U."/>
            <person name="Winter S."/>
            <person name="Shelest E."/>
            <person name="Marcet-Houben M."/>
            <person name="Horn F."/>
            <person name="Wehner S."/>
            <person name="Hoffmann K."/>
            <person name="Riege K."/>
            <person name="Sammeth M."/>
            <person name="Nowrousian M."/>
            <person name="Valiante V."/>
            <person name="Linde J."/>
            <person name="Jacobsen I.D."/>
            <person name="Marz M."/>
            <person name="Brakhage A.A."/>
            <person name="Gabaldon T."/>
            <person name="Bocker S."/>
            <person name="Voigt K."/>
        </authorList>
    </citation>
    <scope>NUCLEOTIDE SEQUENCE [LARGE SCALE GENOMIC DNA]</scope>
    <source>
        <strain evidence="3">FSU 9682</strain>
    </source>
</reference>